<dbReference type="Gene3D" id="2.170.270.10">
    <property type="entry name" value="SET domain"/>
    <property type="match status" value="1"/>
</dbReference>
<dbReference type="InParanoid" id="A0A1B7MSH8"/>
<dbReference type="EMBL" id="KV448489">
    <property type="protein sequence ID" value="OAX35553.1"/>
    <property type="molecule type" value="Genomic_DNA"/>
</dbReference>
<gene>
    <name evidence="2" type="ORF">K503DRAFT_868186</name>
</gene>
<organism evidence="2 3">
    <name type="scientific">Rhizopogon vinicolor AM-OR11-026</name>
    <dbReference type="NCBI Taxonomy" id="1314800"/>
    <lineage>
        <taxon>Eukaryota</taxon>
        <taxon>Fungi</taxon>
        <taxon>Dikarya</taxon>
        <taxon>Basidiomycota</taxon>
        <taxon>Agaricomycotina</taxon>
        <taxon>Agaricomycetes</taxon>
        <taxon>Agaricomycetidae</taxon>
        <taxon>Boletales</taxon>
        <taxon>Suillineae</taxon>
        <taxon>Rhizopogonaceae</taxon>
        <taxon>Rhizopogon</taxon>
    </lineage>
</organism>
<name>A0A1B7MSH8_9AGAM</name>
<dbReference type="CDD" id="cd20071">
    <property type="entry name" value="SET_SMYD"/>
    <property type="match status" value="1"/>
</dbReference>
<dbReference type="SUPFAM" id="SSF82199">
    <property type="entry name" value="SET domain"/>
    <property type="match status" value="1"/>
</dbReference>
<dbReference type="AlphaFoldDB" id="A0A1B7MSH8"/>
<dbReference type="PROSITE" id="PS50280">
    <property type="entry name" value="SET"/>
    <property type="match status" value="1"/>
</dbReference>
<protein>
    <submittedName>
        <fullName evidence="2">SET domain-containing protein</fullName>
    </submittedName>
</protein>
<evidence type="ECO:0000313" key="2">
    <source>
        <dbReference type="EMBL" id="OAX35553.1"/>
    </source>
</evidence>
<keyword evidence="3" id="KW-1185">Reference proteome</keyword>
<accession>A0A1B7MSH8</accession>
<dbReference type="GO" id="GO:0005634">
    <property type="term" value="C:nucleus"/>
    <property type="evidence" value="ECO:0007669"/>
    <property type="project" value="TreeGrafter"/>
</dbReference>
<dbReference type="InterPro" id="IPR050869">
    <property type="entry name" value="H3K4_H4K5_MeTrfase"/>
</dbReference>
<reference evidence="2 3" key="1">
    <citation type="submission" date="2016-06" db="EMBL/GenBank/DDBJ databases">
        <title>Comparative genomics of the ectomycorrhizal sister species Rhizopogon vinicolor and Rhizopogon vesiculosus (Basidiomycota: Boletales) reveals a divergence of the mating type B locus.</title>
        <authorList>
            <consortium name="DOE Joint Genome Institute"/>
            <person name="Mujic A.B."/>
            <person name="Kuo A."/>
            <person name="Tritt A."/>
            <person name="Lipzen A."/>
            <person name="Chen C."/>
            <person name="Johnson J."/>
            <person name="Sharma A."/>
            <person name="Barry K."/>
            <person name="Grigoriev I.V."/>
            <person name="Spatafora J.W."/>
        </authorList>
    </citation>
    <scope>NUCLEOTIDE SEQUENCE [LARGE SCALE GENOMIC DNA]</scope>
    <source>
        <strain evidence="2 3">AM-OR11-026</strain>
    </source>
</reference>
<dbReference type="InterPro" id="IPR001214">
    <property type="entry name" value="SET_dom"/>
</dbReference>
<dbReference type="STRING" id="1314800.A0A1B7MSH8"/>
<evidence type="ECO:0000313" key="3">
    <source>
        <dbReference type="Proteomes" id="UP000092154"/>
    </source>
</evidence>
<sequence>MVTHPLIDFRTTSYGGRSFFAMQPIAPGIQLLTCEAPFAHVIYKDYRREVCAQCFAYAASVFRSINDRRTWSIRSCREGAESVWFCTDNCRIVWESGGIGPLLAEMNAILAKSQIATRKKAKDGLRGYDSPDTIFPGRPDVQITQGYIDKAWAEAEDLASSRPRLSSYCSTMNLEDMELEIARSVTSAIVQRYVFDHRPTNFSPSMIATLDPWTAVLDLQSSELSNVQLRPYVLLAHLRVHAFLCHSLPKHLRQYVPIVRALLARDTGNSFGIWDGDDRDEMLGWGVWVSASYFNHSCCPNLKMTRTGRTMRFTTSRPIEAGEELCISYIDINQSMAQRRRELEDSWFFTCRCQRCQSEGVDEAYQH</sequence>
<dbReference type="Pfam" id="PF00856">
    <property type="entry name" value="SET"/>
    <property type="match status" value="1"/>
</dbReference>
<dbReference type="Proteomes" id="UP000092154">
    <property type="component" value="Unassembled WGS sequence"/>
</dbReference>
<dbReference type="PANTHER" id="PTHR12197">
    <property type="entry name" value="HISTONE-LYSINE N-METHYLTRANSFERASE SMYD"/>
    <property type="match status" value="1"/>
</dbReference>
<evidence type="ECO:0000259" key="1">
    <source>
        <dbReference type="PROSITE" id="PS50280"/>
    </source>
</evidence>
<dbReference type="InterPro" id="IPR046341">
    <property type="entry name" value="SET_dom_sf"/>
</dbReference>
<proteinExistence type="predicted"/>
<dbReference type="OrthoDB" id="1028014at2759"/>
<feature type="domain" description="SET" evidence="1">
    <location>
        <begin position="5"/>
        <end position="330"/>
    </location>
</feature>
<dbReference type="PANTHER" id="PTHR12197:SF294">
    <property type="entry name" value="POTENTIAL PROTEIN LYSINE METHYLTRANSFERASE SET6"/>
    <property type="match status" value="1"/>
</dbReference>